<name>A0A6A6DLB2_9PEZI</name>
<reference evidence="1" key="1">
    <citation type="journal article" date="2020" name="Stud. Mycol.">
        <title>101 Dothideomycetes genomes: a test case for predicting lifestyles and emergence of pathogens.</title>
        <authorList>
            <person name="Haridas S."/>
            <person name="Albert R."/>
            <person name="Binder M."/>
            <person name="Bloem J."/>
            <person name="Labutti K."/>
            <person name="Salamov A."/>
            <person name="Andreopoulos B."/>
            <person name="Baker S."/>
            <person name="Barry K."/>
            <person name="Bills G."/>
            <person name="Bluhm B."/>
            <person name="Cannon C."/>
            <person name="Castanera R."/>
            <person name="Culley D."/>
            <person name="Daum C."/>
            <person name="Ezra D."/>
            <person name="Gonzalez J."/>
            <person name="Henrissat B."/>
            <person name="Kuo A."/>
            <person name="Liang C."/>
            <person name="Lipzen A."/>
            <person name="Lutzoni F."/>
            <person name="Magnuson J."/>
            <person name="Mondo S."/>
            <person name="Nolan M."/>
            <person name="Ohm R."/>
            <person name="Pangilinan J."/>
            <person name="Park H.-J."/>
            <person name="Ramirez L."/>
            <person name="Alfaro M."/>
            <person name="Sun H."/>
            <person name="Tritt A."/>
            <person name="Yoshinaga Y."/>
            <person name="Zwiers L.-H."/>
            <person name="Turgeon B."/>
            <person name="Goodwin S."/>
            <person name="Spatafora J."/>
            <person name="Crous P."/>
            <person name="Grigoriev I."/>
        </authorList>
    </citation>
    <scope>NUCLEOTIDE SEQUENCE</scope>
    <source>
        <strain evidence="1">CBS 207.26</strain>
    </source>
</reference>
<accession>A0A6A6DLB2</accession>
<keyword evidence="2" id="KW-1185">Reference proteome</keyword>
<evidence type="ECO:0000313" key="1">
    <source>
        <dbReference type="EMBL" id="KAF2179218.1"/>
    </source>
</evidence>
<protein>
    <recommendedName>
        <fullName evidence="3">Transcription factor domain-containing protein</fullName>
    </recommendedName>
</protein>
<gene>
    <name evidence="1" type="ORF">K469DRAFT_716492</name>
</gene>
<organism evidence="1 2">
    <name type="scientific">Zopfia rhizophila CBS 207.26</name>
    <dbReference type="NCBI Taxonomy" id="1314779"/>
    <lineage>
        <taxon>Eukaryota</taxon>
        <taxon>Fungi</taxon>
        <taxon>Dikarya</taxon>
        <taxon>Ascomycota</taxon>
        <taxon>Pezizomycotina</taxon>
        <taxon>Dothideomycetes</taxon>
        <taxon>Dothideomycetes incertae sedis</taxon>
        <taxon>Zopfiaceae</taxon>
        <taxon>Zopfia</taxon>
    </lineage>
</organism>
<dbReference type="Proteomes" id="UP000800200">
    <property type="component" value="Unassembled WGS sequence"/>
</dbReference>
<sequence>MRIIKDTLGVAGNDVPQSIIFAVSLLAFGCSIDGDWDQARGHVEALQRIIDSCGGVHTLDFELQRTVTWTAYRVSAALRLPPIFPIPRFLNVGPSPLAFLDDAQIRAWRTVKRFPKDSSFVFDIVVRLHQLGLATSAEWYGEMDQRALSNMYFEALECTVVAQLDEPWSATIAAGAQRQEAATMFKIWAAGLPVFVCGTIRHVRSRLGMIIVERRICDPLLARVRDLLDSLGGYHAWPRGKNLEPVLATLFYCVESCESIDAWRPWCMDALRKVVEMLKIKSVDEFKKVLDHFPSTNEYRNAADEIWREMTQGGSAASTPSLTFSTLQ</sequence>
<dbReference type="EMBL" id="ML994668">
    <property type="protein sequence ID" value="KAF2179218.1"/>
    <property type="molecule type" value="Genomic_DNA"/>
</dbReference>
<dbReference type="PROSITE" id="PS51257">
    <property type="entry name" value="PROKAR_LIPOPROTEIN"/>
    <property type="match status" value="1"/>
</dbReference>
<dbReference type="OrthoDB" id="4158087at2759"/>
<evidence type="ECO:0000313" key="2">
    <source>
        <dbReference type="Proteomes" id="UP000800200"/>
    </source>
</evidence>
<proteinExistence type="predicted"/>
<evidence type="ECO:0008006" key="3">
    <source>
        <dbReference type="Google" id="ProtNLM"/>
    </source>
</evidence>
<dbReference type="AlphaFoldDB" id="A0A6A6DLB2"/>